<proteinExistence type="predicted"/>
<dbReference type="SUPFAM" id="SSF46785">
    <property type="entry name" value="Winged helix' DNA-binding domain"/>
    <property type="match status" value="1"/>
</dbReference>
<protein>
    <recommendedName>
        <fullName evidence="2">Transcription regulator TrmB N-terminal domain-containing protein</fullName>
    </recommendedName>
</protein>
<keyword evidence="1" id="KW-0614">Plasmid</keyword>
<dbReference type="AlphaFoldDB" id="Q5W2M3"/>
<dbReference type="Gene3D" id="1.10.10.10">
    <property type="entry name" value="Winged helix-like DNA-binding domain superfamily/Winged helix DNA-binding domain"/>
    <property type="match status" value="1"/>
</dbReference>
<reference evidence="1" key="1">
    <citation type="journal article" date="2004" name="Archaea">
        <title>Genomic comparison of archaeal conjugative plasmids from Sulfolobus.</title>
        <authorList>
            <person name="Greve B."/>
            <person name="Jensen S."/>
            <person name="Bruegger K."/>
            <person name="Zillig W."/>
            <person name="Garrett R.A."/>
        </authorList>
    </citation>
    <scope>NUCLEOTIDE SEQUENCE [LARGE SCALE GENOMIC DNA]</scope>
    <source>
        <plasmid evidence="1">pHVE14</plasmid>
    </source>
</reference>
<dbReference type="EMBL" id="AJ748324">
    <property type="protein sequence ID" value="CAG38273.1"/>
    <property type="molecule type" value="Genomic_DNA"/>
</dbReference>
<evidence type="ECO:0000313" key="1">
    <source>
        <dbReference type="EMBL" id="CAG38273.1"/>
    </source>
</evidence>
<name>Q5W2M3_SACIS</name>
<dbReference type="RefSeq" id="WP_011225230.1">
    <property type="nucleotide sequence ID" value="NC_006425.1"/>
</dbReference>
<sequence length="70" mass="8163">MVLANTNNNTIKEISRKTGIKEEAVYHLLEFLVIARVVKKENDRYYADETTRTIAEFLLNMKSPEFNDVN</sequence>
<dbReference type="InterPro" id="IPR036390">
    <property type="entry name" value="WH_DNA-bd_sf"/>
</dbReference>
<organism evidence="1">
    <name type="scientific">Saccharolobus islandicus</name>
    <name type="common">Sulfolobus islandicus</name>
    <dbReference type="NCBI Taxonomy" id="43080"/>
    <lineage>
        <taxon>Archaea</taxon>
        <taxon>Thermoproteota</taxon>
        <taxon>Thermoprotei</taxon>
        <taxon>Sulfolobales</taxon>
        <taxon>Sulfolobaceae</taxon>
        <taxon>Saccharolobus</taxon>
    </lineage>
</organism>
<accession>Q5W2M3</accession>
<evidence type="ECO:0008006" key="2">
    <source>
        <dbReference type="Google" id="ProtNLM"/>
    </source>
</evidence>
<geneLocation type="plasmid" evidence="1">
    <name>pHVE14</name>
</geneLocation>
<dbReference type="InterPro" id="IPR036388">
    <property type="entry name" value="WH-like_DNA-bd_sf"/>
</dbReference>